<dbReference type="OMA" id="EWSEQID"/>
<evidence type="ECO:0000256" key="6">
    <source>
        <dbReference type="ARBA" id="ARBA00022892"/>
    </source>
</evidence>
<evidence type="ECO:0000256" key="9">
    <source>
        <dbReference type="ARBA" id="ARBA00023136"/>
    </source>
</evidence>
<dbReference type="GeneID" id="24266347"/>
<evidence type="ECO:0000256" key="8">
    <source>
        <dbReference type="ARBA" id="ARBA00022989"/>
    </source>
</evidence>
<keyword evidence="6" id="KW-0931">ER-Golgi transport</keyword>
<keyword evidence="13" id="KW-1185">Reference proteome</keyword>
<evidence type="ECO:0000256" key="10">
    <source>
        <dbReference type="SAM" id="MobiDB-lite"/>
    </source>
</evidence>
<sequence>MIAFDELFEFLRETEITCDNFNEQSEEQEAIILFLNELKSSIVDLSLSLKHRINAPDDVTEQDILKKIINKKESLELILRKKRDNFLADVHSGGGSLSPLIFSTRTNDGDLSSSVNLTNCDGQGHSSVHNPTGEPPPSASAQPNNKDATTYAKAPTSHSASSIRVDATLNISSKVNAVDKEQQPPSHSLPPCATRGGNKEESSLNGEKAPTEQESFSKENLAAATAQSERKASYDGVETLSDQVLKEWSEQIDEYDNLLYEYSFAFKKNDLHKKMKSRKNMNKSGENIDEELCLLAQEMKENVLTYRDIIVEDNRMLEESANKQSSNLDNITDVYKKTKKMGQSNSISFFMSLFIIAASALLFVLTFFVILIL</sequence>
<feature type="transmembrane region" description="Helical" evidence="11">
    <location>
        <begin position="347"/>
        <end position="372"/>
    </location>
</feature>
<dbReference type="OrthoDB" id="371948at2759"/>
<reference evidence="12 13" key="1">
    <citation type="submission" date="2014-03" db="EMBL/GenBank/DDBJ databases">
        <title>The Genome Sequence of Plasmodium fragile nilgiri.</title>
        <authorList>
            <consortium name="The Broad Institute Genomics Platform"/>
            <consortium name="The Broad Institute Genome Sequencing Center for Infectious Disease"/>
            <person name="Neafsey D."/>
            <person name="Duraisingh M."/>
            <person name="Young S.K."/>
            <person name="Zeng Q."/>
            <person name="Gargeya S."/>
            <person name="Abouelleil A."/>
            <person name="Alvarado L."/>
            <person name="Chapman S.B."/>
            <person name="Gainer-Dewar J."/>
            <person name="Goldberg J."/>
            <person name="Griggs A."/>
            <person name="Gujja S."/>
            <person name="Hansen M."/>
            <person name="Howarth C."/>
            <person name="Imamovic A."/>
            <person name="Larimer J."/>
            <person name="Pearson M."/>
            <person name="Poon T.W."/>
            <person name="Priest M."/>
            <person name="Roberts A."/>
            <person name="Saif S."/>
            <person name="Shea T."/>
            <person name="Sykes S."/>
            <person name="Wortman J."/>
            <person name="Nusbaum C."/>
            <person name="Birren B."/>
        </authorList>
    </citation>
    <scope>NUCLEOTIDE SEQUENCE [LARGE SCALE GENOMIC DNA]</scope>
    <source>
        <strain evidence="13">nilgiri</strain>
    </source>
</reference>
<dbReference type="VEuPathDB" id="PlasmoDB:AK88_01033"/>
<feature type="region of interest" description="Disordered" evidence="10">
    <location>
        <begin position="113"/>
        <end position="236"/>
    </location>
</feature>
<dbReference type="GO" id="GO:0015031">
    <property type="term" value="P:protein transport"/>
    <property type="evidence" value="ECO:0007669"/>
    <property type="project" value="UniProtKB-KW"/>
</dbReference>
<keyword evidence="5" id="KW-0256">Endoplasmic reticulum</keyword>
<keyword evidence="8 11" id="KW-1133">Transmembrane helix</keyword>
<evidence type="ECO:0000313" key="12">
    <source>
        <dbReference type="EMBL" id="KJP89367.1"/>
    </source>
</evidence>
<evidence type="ECO:0000256" key="4">
    <source>
        <dbReference type="ARBA" id="ARBA00022692"/>
    </source>
</evidence>
<evidence type="ECO:0000256" key="3">
    <source>
        <dbReference type="ARBA" id="ARBA00022448"/>
    </source>
</evidence>
<protein>
    <submittedName>
        <fullName evidence="12">Uncharacterized protein</fullName>
    </submittedName>
</protein>
<keyword evidence="4 11" id="KW-0812">Transmembrane</keyword>
<evidence type="ECO:0000256" key="11">
    <source>
        <dbReference type="SAM" id="Phobius"/>
    </source>
</evidence>
<evidence type="ECO:0000256" key="5">
    <source>
        <dbReference type="ARBA" id="ARBA00022824"/>
    </source>
</evidence>
<proteinExistence type="inferred from homology"/>
<keyword evidence="3" id="KW-0813">Transport</keyword>
<comment type="subcellular location">
    <subcellularLocation>
        <location evidence="1">Endoplasmic reticulum membrane</location>
        <topology evidence="1">Single-pass type IV membrane protein</topology>
    </subcellularLocation>
</comment>
<evidence type="ECO:0000256" key="1">
    <source>
        <dbReference type="ARBA" id="ARBA00004163"/>
    </source>
</evidence>
<accession>A0A0D9QRE5</accession>
<gene>
    <name evidence="12" type="ORF">AK88_01033</name>
</gene>
<dbReference type="EMBL" id="KQ001652">
    <property type="protein sequence ID" value="KJP89367.1"/>
    <property type="molecule type" value="Genomic_DNA"/>
</dbReference>
<dbReference type="RefSeq" id="XP_012334094.1">
    <property type="nucleotide sequence ID" value="XM_012478671.1"/>
</dbReference>
<keyword evidence="9 11" id="KW-0472">Membrane</keyword>
<dbReference type="Proteomes" id="UP000054561">
    <property type="component" value="Unassembled WGS sequence"/>
</dbReference>
<feature type="compositionally biased region" description="Polar residues" evidence="10">
    <location>
        <begin position="113"/>
        <end position="130"/>
    </location>
</feature>
<dbReference type="InterPro" id="IPR019150">
    <property type="entry name" value="Vesicle_transport_protein_Use1"/>
</dbReference>
<dbReference type="Pfam" id="PF09753">
    <property type="entry name" value="Use1"/>
    <property type="match status" value="1"/>
</dbReference>
<evidence type="ECO:0000313" key="13">
    <source>
        <dbReference type="Proteomes" id="UP000054561"/>
    </source>
</evidence>
<dbReference type="GO" id="GO:0005789">
    <property type="term" value="C:endoplasmic reticulum membrane"/>
    <property type="evidence" value="ECO:0007669"/>
    <property type="project" value="UniProtKB-SubCell"/>
</dbReference>
<evidence type="ECO:0000256" key="7">
    <source>
        <dbReference type="ARBA" id="ARBA00022927"/>
    </source>
</evidence>
<dbReference type="AlphaFoldDB" id="A0A0D9QRE5"/>
<name>A0A0D9QRE5_PLAFR</name>
<keyword evidence="7" id="KW-0653">Protein transport</keyword>
<dbReference type="GO" id="GO:0016192">
    <property type="term" value="P:vesicle-mediated transport"/>
    <property type="evidence" value="ECO:0007669"/>
    <property type="project" value="UniProtKB-KW"/>
</dbReference>
<evidence type="ECO:0000256" key="2">
    <source>
        <dbReference type="ARBA" id="ARBA00007891"/>
    </source>
</evidence>
<feature type="compositionally biased region" description="Polar residues" evidence="10">
    <location>
        <begin position="139"/>
        <end position="148"/>
    </location>
</feature>
<comment type="similarity">
    <text evidence="2">Belongs to the USE1 family.</text>
</comment>
<organism evidence="12 13">
    <name type="scientific">Plasmodium fragile</name>
    <dbReference type="NCBI Taxonomy" id="5857"/>
    <lineage>
        <taxon>Eukaryota</taxon>
        <taxon>Sar</taxon>
        <taxon>Alveolata</taxon>
        <taxon>Apicomplexa</taxon>
        <taxon>Aconoidasida</taxon>
        <taxon>Haemosporida</taxon>
        <taxon>Plasmodiidae</taxon>
        <taxon>Plasmodium</taxon>
        <taxon>Plasmodium (Plasmodium)</taxon>
    </lineage>
</organism>